<dbReference type="PANTHER" id="PTHR28243">
    <property type="entry name" value="AGL049CP"/>
    <property type="match status" value="1"/>
</dbReference>
<dbReference type="GeneID" id="39597084"/>
<dbReference type="Proteomes" id="UP000283841">
    <property type="component" value="Unassembled WGS sequence"/>
</dbReference>
<dbReference type="AlphaFoldDB" id="A0A443I1G1"/>
<organism evidence="2 3">
    <name type="scientific">Byssochlamys spectabilis</name>
    <name type="common">Paecilomyces variotii</name>
    <dbReference type="NCBI Taxonomy" id="264951"/>
    <lineage>
        <taxon>Eukaryota</taxon>
        <taxon>Fungi</taxon>
        <taxon>Dikarya</taxon>
        <taxon>Ascomycota</taxon>
        <taxon>Pezizomycotina</taxon>
        <taxon>Eurotiomycetes</taxon>
        <taxon>Eurotiomycetidae</taxon>
        <taxon>Eurotiales</taxon>
        <taxon>Thermoascaceae</taxon>
        <taxon>Paecilomyces</taxon>
    </lineage>
</organism>
<evidence type="ECO:0000259" key="1">
    <source>
        <dbReference type="Pfam" id="PF12766"/>
    </source>
</evidence>
<dbReference type="STRING" id="264951.A0A443I1G1"/>
<feature type="domain" description="Pyridoxamine 5'-phosphate oxidase Alr4036 family FMN-binding" evidence="1">
    <location>
        <begin position="11"/>
        <end position="127"/>
    </location>
</feature>
<reference evidence="2 3" key="1">
    <citation type="journal article" date="2018" name="Front. Microbiol.">
        <title>Genomic and genetic insights into a cosmopolitan fungus, Paecilomyces variotii (Eurotiales).</title>
        <authorList>
            <person name="Urquhart A.S."/>
            <person name="Mondo S.J."/>
            <person name="Makela M.R."/>
            <person name="Hane J.K."/>
            <person name="Wiebenga A."/>
            <person name="He G."/>
            <person name="Mihaltcheva S."/>
            <person name="Pangilinan J."/>
            <person name="Lipzen A."/>
            <person name="Barry K."/>
            <person name="de Vries R.P."/>
            <person name="Grigoriev I.V."/>
            <person name="Idnurm A."/>
        </authorList>
    </citation>
    <scope>NUCLEOTIDE SEQUENCE [LARGE SCALE GENOMIC DNA]</scope>
    <source>
        <strain evidence="2 3">CBS 101075</strain>
    </source>
</reference>
<comment type="caution">
    <text evidence="2">The sequence shown here is derived from an EMBL/GenBank/DDBJ whole genome shotgun (WGS) entry which is preliminary data.</text>
</comment>
<dbReference type="InterPro" id="IPR012349">
    <property type="entry name" value="Split_barrel_FMN-bd"/>
</dbReference>
<accession>A0A443I1G1</accession>
<name>A0A443I1G1_BYSSP</name>
<dbReference type="EMBL" id="RCNU01000002">
    <property type="protein sequence ID" value="RWQ97893.1"/>
    <property type="molecule type" value="Genomic_DNA"/>
</dbReference>
<protein>
    <submittedName>
        <fullName evidence="2">Pyridoxamine 5'-phosphate oxidase-domain-containing protein</fullName>
    </submittedName>
</protein>
<gene>
    <name evidence="2" type="ORF">C8Q69DRAFT_398410</name>
</gene>
<evidence type="ECO:0000313" key="3">
    <source>
        <dbReference type="Proteomes" id="UP000283841"/>
    </source>
</evidence>
<proteinExistence type="predicted"/>
<dbReference type="Pfam" id="PF12766">
    <property type="entry name" value="Pyridox_oxase_2"/>
    <property type="match status" value="1"/>
</dbReference>
<dbReference type="Gene3D" id="2.30.110.10">
    <property type="entry name" value="Electron Transport, Fmn-binding Protein, Chain A"/>
    <property type="match status" value="1"/>
</dbReference>
<sequence>MASPASPAAAAPWRKLFQDHLSKMTSREMALATISRAPQGQWVPRVRYVGFRAFWGQPELHPEAEKQLKEEDELNPLIFESDMLTFTTDVRMEKTGQLVGSEGVVETVFWAKEAKNQWRIKGRAFVIGASAEEGGELEAREEIKKGMRLRDAGGTAVGGEWSWEKEITTYFANHTPVMRGSFRNPPPGHPVTEVPSDPNIKLGQKVHDLHDPTARKNFRVVVIRPEEVERLDLNDYEKPRRFQWNSIGDYGEQGKRWVETELWP</sequence>
<keyword evidence="3" id="KW-1185">Reference proteome</keyword>
<dbReference type="InterPro" id="IPR024624">
    <property type="entry name" value="Pyridox_Oxase_Alr4036_FMN-bd"/>
</dbReference>
<dbReference type="SUPFAM" id="SSF50475">
    <property type="entry name" value="FMN-binding split barrel"/>
    <property type="match status" value="1"/>
</dbReference>
<dbReference type="RefSeq" id="XP_028487538.1">
    <property type="nucleotide sequence ID" value="XM_028627807.1"/>
</dbReference>
<dbReference type="PANTHER" id="PTHR28243:SF1">
    <property type="entry name" value="PYRIDOXAMINE 5'-PHOSPHATE OXIDASE ALR4036 FAMILY FMN-BINDING DOMAIN-CONTAINING PROTEIN"/>
    <property type="match status" value="1"/>
</dbReference>
<dbReference type="GO" id="GO:0010181">
    <property type="term" value="F:FMN binding"/>
    <property type="evidence" value="ECO:0007669"/>
    <property type="project" value="InterPro"/>
</dbReference>
<dbReference type="VEuPathDB" id="FungiDB:C8Q69DRAFT_398410"/>
<evidence type="ECO:0000313" key="2">
    <source>
        <dbReference type="EMBL" id="RWQ97893.1"/>
    </source>
</evidence>